<dbReference type="SUPFAM" id="SSF55120">
    <property type="entry name" value="Pseudouridine synthase"/>
    <property type="match status" value="1"/>
</dbReference>
<evidence type="ECO:0000259" key="3">
    <source>
        <dbReference type="Pfam" id="PF00849"/>
    </source>
</evidence>
<dbReference type="GeneID" id="56448208"/>
<dbReference type="EMBL" id="CP032339">
    <property type="protein sequence ID" value="QCO07832.1"/>
    <property type="molecule type" value="Genomic_DNA"/>
</dbReference>
<dbReference type="PANTHER" id="PTHR21600">
    <property type="entry name" value="MITOCHONDRIAL RNA PSEUDOURIDINE SYNTHASE"/>
    <property type="match status" value="1"/>
</dbReference>
<dbReference type="PANTHER" id="PTHR21600:SF44">
    <property type="entry name" value="RIBOSOMAL LARGE SUBUNIT PSEUDOURIDINE SYNTHASE D"/>
    <property type="match status" value="1"/>
</dbReference>
<dbReference type="InterPro" id="IPR006145">
    <property type="entry name" value="PsdUridine_synth_RsuA/RluA"/>
</dbReference>
<dbReference type="InterPro" id="IPR050188">
    <property type="entry name" value="RluA_PseudoU_synthase"/>
</dbReference>
<dbReference type="Proteomes" id="UP001277471">
    <property type="component" value="Unassembled WGS sequence"/>
</dbReference>
<dbReference type="EMBL" id="JAWXYC010000004">
    <property type="protein sequence ID" value="MDX5953950.1"/>
    <property type="molecule type" value="Genomic_DNA"/>
</dbReference>
<evidence type="ECO:0000313" key="5">
    <source>
        <dbReference type="EMBL" id="QCO07832.1"/>
    </source>
</evidence>
<evidence type="ECO:0000313" key="6">
    <source>
        <dbReference type="Proteomes" id="UP000298774"/>
    </source>
</evidence>
<evidence type="ECO:0000313" key="4">
    <source>
        <dbReference type="EMBL" id="MDX5953950.1"/>
    </source>
</evidence>
<evidence type="ECO:0000256" key="1">
    <source>
        <dbReference type="ARBA" id="ARBA00010876"/>
    </source>
</evidence>
<evidence type="ECO:0000313" key="7">
    <source>
        <dbReference type="Proteomes" id="UP001277471"/>
    </source>
</evidence>
<reference evidence="4 7" key="2">
    <citation type="submission" date="2023-11" db="EMBL/GenBank/DDBJ databases">
        <title>MicrobeMod: A computational toolkit for identifying prokaryotic methylation and restriction-modification with nanopore sequencing.</title>
        <authorList>
            <person name="Crits-Christoph A."/>
            <person name="Kang S.C."/>
            <person name="Lee H."/>
            <person name="Ostrov N."/>
        </authorList>
    </citation>
    <scope>NUCLEOTIDE SEQUENCE [LARGE SCALE GENOMIC DNA]</scope>
    <source>
        <strain evidence="4 7">ATCC 29145</strain>
    </source>
</reference>
<dbReference type="InterPro" id="IPR006224">
    <property type="entry name" value="PsdUridine_synth_RluA-like_CS"/>
</dbReference>
<gene>
    <name evidence="5" type="ORF">D3868_01470</name>
    <name evidence="4" type="ORF">SIM66_22490</name>
</gene>
<dbReference type="Pfam" id="PF00849">
    <property type="entry name" value="PseudoU_synth_2"/>
    <property type="match status" value="1"/>
</dbReference>
<dbReference type="RefSeq" id="WP_035673581.1">
    <property type="nucleotide sequence ID" value="NZ_CP012914.1"/>
</dbReference>
<dbReference type="Gene3D" id="3.30.2350.10">
    <property type="entry name" value="Pseudouridine synthase"/>
    <property type="match status" value="1"/>
</dbReference>
<reference evidence="5 6" key="1">
    <citation type="submission" date="2018-09" db="EMBL/GenBank/DDBJ databases">
        <title>Whole genome based analysis of evolution and adaptive divergence in Indian and Brazilian strains of Azospirillum brasilense.</title>
        <authorList>
            <person name="Singh C."/>
            <person name="Tripathi A.K."/>
        </authorList>
    </citation>
    <scope>NUCLEOTIDE SEQUENCE [LARGE SCALE GENOMIC DNA]</scope>
    <source>
        <strain evidence="5 6">MTCC4038</strain>
    </source>
</reference>
<evidence type="ECO:0000256" key="2">
    <source>
        <dbReference type="ARBA" id="ARBA00023235"/>
    </source>
</evidence>
<dbReference type="GO" id="GO:0009982">
    <property type="term" value="F:pseudouridine synthase activity"/>
    <property type="evidence" value="ECO:0007669"/>
    <property type="project" value="InterPro"/>
</dbReference>
<keyword evidence="7" id="KW-1185">Reference proteome</keyword>
<dbReference type="GO" id="GO:0003723">
    <property type="term" value="F:RNA binding"/>
    <property type="evidence" value="ECO:0007669"/>
    <property type="project" value="InterPro"/>
</dbReference>
<dbReference type="KEGG" id="abf:AMK58_07300"/>
<dbReference type="AlphaFoldDB" id="A0A0P0EHU3"/>
<keyword evidence="2" id="KW-0413">Isomerase</keyword>
<sequence length="229" mass="24535">MTPEQIQARVLYRDGLMLIIDKPAGLPVHAGPGGGPNLERHFDALRFGFPKPPGLAHRLDRDTSGCLILGRHPKALRKLGKLFQDGKVDKTYWAVVAGSPPEEQGRIELPLKKVTNKSGGWRIVVADDGQSAVTDYRVLGRGDGTTWLELKPHTGRTHQIRVHCATALGCPLLGDPQYGGPEGHPLHLQSRAISLPLYPSREAVGAVAPVPPHMGAALAACGFEGDDPA</sequence>
<protein>
    <submittedName>
        <fullName evidence="5">RNA pseudouridine synthase</fullName>
    </submittedName>
</protein>
<organism evidence="5 6">
    <name type="scientific">Azospirillum brasilense</name>
    <dbReference type="NCBI Taxonomy" id="192"/>
    <lineage>
        <taxon>Bacteria</taxon>
        <taxon>Pseudomonadati</taxon>
        <taxon>Pseudomonadota</taxon>
        <taxon>Alphaproteobacteria</taxon>
        <taxon>Rhodospirillales</taxon>
        <taxon>Azospirillaceae</taxon>
        <taxon>Azospirillum</taxon>
    </lineage>
</organism>
<comment type="similarity">
    <text evidence="1">Belongs to the pseudouridine synthase RluA family.</text>
</comment>
<feature type="domain" description="Pseudouridine synthase RsuA/RluA-like" evidence="3">
    <location>
        <begin position="18"/>
        <end position="165"/>
    </location>
</feature>
<dbReference type="CDD" id="cd02869">
    <property type="entry name" value="PseudoU_synth_RluA_like"/>
    <property type="match status" value="1"/>
</dbReference>
<proteinExistence type="inferred from homology"/>
<dbReference type="PROSITE" id="PS01129">
    <property type="entry name" value="PSI_RLU"/>
    <property type="match status" value="1"/>
</dbReference>
<dbReference type="GO" id="GO:0000455">
    <property type="term" value="P:enzyme-directed rRNA pseudouridine synthesis"/>
    <property type="evidence" value="ECO:0007669"/>
    <property type="project" value="TreeGrafter"/>
</dbReference>
<name>A0A0P0EHU3_AZOBR</name>
<dbReference type="InterPro" id="IPR020103">
    <property type="entry name" value="PsdUridine_synth_cat_dom_sf"/>
</dbReference>
<accession>A0A0P0EHU3</accession>
<dbReference type="GO" id="GO:0140098">
    <property type="term" value="F:catalytic activity, acting on RNA"/>
    <property type="evidence" value="ECO:0007669"/>
    <property type="project" value="UniProtKB-ARBA"/>
</dbReference>
<dbReference type="Proteomes" id="UP000298774">
    <property type="component" value="Chromosome"/>
</dbReference>